<feature type="transmembrane region" description="Helical" evidence="6">
    <location>
        <begin position="244"/>
        <end position="269"/>
    </location>
</feature>
<keyword evidence="2" id="KW-1003">Cell membrane</keyword>
<evidence type="ECO:0000256" key="4">
    <source>
        <dbReference type="ARBA" id="ARBA00022989"/>
    </source>
</evidence>
<keyword evidence="8" id="KW-1185">Reference proteome</keyword>
<keyword evidence="4 6" id="KW-1133">Transmembrane helix</keyword>
<dbReference type="PANTHER" id="PTHR30213:SF0">
    <property type="entry name" value="UPF0761 MEMBRANE PROTEIN YIHY"/>
    <property type="match status" value="1"/>
</dbReference>
<keyword evidence="3 6" id="KW-0812">Transmembrane</keyword>
<evidence type="ECO:0000256" key="6">
    <source>
        <dbReference type="SAM" id="Phobius"/>
    </source>
</evidence>
<dbReference type="PANTHER" id="PTHR30213">
    <property type="entry name" value="INNER MEMBRANE PROTEIN YHJD"/>
    <property type="match status" value="1"/>
</dbReference>
<evidence type="ECO:0000313" key="7">
    <source>
        <dbReference type="EMBL" id="WZK87488.1"/>
    </source>
</evidence>
<dbReference type="InterPro" id="IPR017039">
    <property type="entry name" value="Virul_fac_BrkB"/>
</dbReference>
<evidence type="ECO:0000256" key="3">
    <source>
        <dbReference type="ARBA" id="ARBA00022692"/>
    </source>
</evidence>
<comment type="subcellular location">
    <subcellularLocation>
        <location evidence="1">Cell membrane</location>
        <topology evidence="1">Multi-pass membrane protein</topology>
    </subcellularLocation>
</comment>
<organism evidence="7 8">
    <name type="scientific">Aliisedimentitalea scapharcae</name>
    <dbReference type="NCBI Taxonomy" id="1524259"/>
    <lineage>
        <taxon>Bacteria</taxon>
        <taxon>Pseudomonadati</taxon>
        <taxon>Pseudomonadota</taxon>
        <taxon>Alphaproteobacteria</taxon>
        <taxon>Rhodobacterales</taxon>
        <taxon>Roseobacteraceae</taxon>
        <taxon>Aliisedimentitalea</taxon>
    </lineage>
</organism>
<feature type="transmembrane region" description="Helical" evidence="6">
    <location>
        <begin position="138"/>
        <end position="165"/>
    </location>
</feature>
<sequence>MTTNDPSVYWRALISALGRFNRKNGWVMSSHVAMSMMLALFPFVLFTVALSGAVAEMWSTDVQRADMINLVFGAWPDQISEPIVSELNAVLSASGSKLMTIGGILTLYFASNGVDAVRVAMTQAYHEDDTRPFWRSRLVCMGFVMAGGAGVLAIAVLELALPLYTSLLNAAFPDEVTEVFSSDNLSRGMIAITPILAVLACHRWLPGHSHTIREIFPGVILTVVLWVLAGWGFAYYIAQFASYSATYAGLAGAMAALIFLYLNAAILILGAEFNGALLQEDPNQESA</sequence>
<reference evidence="7 8" key="1">
    <citation type="submission" date="2023-04" db="EMBL/GenBank/DDBJ databases">
        <title>Complete genome sequence of Alisedimentitalea scapharcae.</title>
        <authorList>
            <person name="Rong J.-C."/>
            <person name="Yi M.-L."/>
            <person name="Zhao Q."/>
        </authorList>
    </citation>
    <scope>NUCLEOTIDE SEQUENCE [LARGE SCALE GENOMIC DNA]</scope>
    <source>
        <strain evidence="7 8">KCTC 42119</strain>
    </source>
</reference>
<evidence type="ECO:0000256" key="1">
    <source>
        <dbReference type="ARBA" id="ARBA00004651"/>
    </source>
</evidence>
<evidence type="ECO:0000313" key="8">
    <source>
        <dbReference type="Proteomes" id="UP001623232"/>
    </source>
</evidence>
<gene>
    <name evidence="7" type="ORF">QEZ52_12780</name>
</gene>
<protein>
    <submittedName>
        <fullName evidence="7">YihY/virulence factor BrkB family protein</fullName>
    </submittedName>
</protein>
<feature type="transmembrane region" description="Helical" evidence="6">
    <location>
        <begin position="217"/>
        <end position="238"/>
    </location>
</feature>
<dbReference type="EMBL" id="CP123584">
    <property type="protein sequence ID" value="WZK87488.1"/>
    <property type="molecule type" value="Genomic_DNA"/>
</dbReference>
<name>A0ABZ2XN36_9RHOB</name>
<keyword evidence="5 6" id="KW-0472">Membrane</keyword>
<dbReference type="Proteomes" id="UP001623232">
    <property type="component" value="Chromosome"/>
</dbReference>
<feature type="transmembrane region" description="Helical" evidence="6">
    <location>
        <begin position="185"/>
        <end position="205"/>
    </location>
</feature>
<dbReference type="PIRSF" id="PIRSF035875">
    <property type="entry name" value="RNase_BN"/>
    <property type="match status" value="1"/>
</dbReference>
<proteinExistence type="predicted"/>
<evidence type="ECO:0000256" key="2">
    <source>
        <dbReference type="ARBA" id="ARBA00022475"/>
    </source>
</evidence>
<dbReference type="NCBIfam" id="TIGR00765">
    <property type="entry name" value="yihY_not_rbn"/>
    <property type="match status" value="1"/>
</dbReference>
<dbReference type="RefSeq" id="WP_406644742.1">
    <property type="nucleotide sequence ID" value="NZ_CP123584.1"/>
</dbReference>
<accession>A0ABZ2XN36</accession>
<dbReference type="Pfam" id="PF03631">
    <property type="entry name" value="Virul_fac_BrkB"/>
    <property type="match status" value="1"/>
</dbReference>
<evidence type="ECO:0000256" key="5">
    <source>
        <dbReference type="ARBA" id="ARBA00023136"/>
    </source>
</evidence>